<keyword evidence="5" id="KW-1185">Reference proteome</keyword>
<keyword evidence="1" id="KW-0677">Repeat</keyword>
<evidence type="ECO:0000256" key="3">
    <source>
        <dbReference type="PROSITE-ProRule" id="PRU00023"/>
    </source>
</evidence>
<dbReference type="PANTHER" id="PTHR24173:SF83">
    <property type="entry name" value="SOCS BOX DOMAIN-CONTAINING PROTEIN"/>
    <property type="match status" value="1"/>
</dbReference>
<feature type="repeat" description="ANK" evidence="3">
    <location>
        <begin position="44"/>
        <end position="76"/>
    </location>
</feature>
<dbReference type="EMBL" id="JBHFFA010000004">
    <property type="protein sequence ID" value="KAL2631535.1"/>
    <property type="molecule type" value="Genomic_DNA"/>
</dbReference>
<dbReference type="PROSITE" id="PS50297">
    <property type="entry name" value="ANK_REP_REGION"/>
    <property type="match status" value="2"/>
</dbReference>
<proteinExistence type="predicted"/>
<reference evidence="4 5" key="1">
    <citation type="submission" date="2024-09" db="EMBL/GenBank/DDBJ databases">
        <title>Chromosome-scale assembly of Riccia fluitans.</title>
        <authorList>
            <person name="Paukszto L."/>
            <person name="Sawicki J."/>
            <person name="Karawczyk K."/>
            <person name="Piernik-Szablinska J."/>
            <person name="Szczecinska M."/>
            <person name="Mazdziarz M."/>
        </authorList>
    </citation>
    <scope>NUCLEOTIDE SEQUENCE [LARGE SCALE GENOMIC DNA]</scope>
    <source>
        <strain evidence="4">Rf_01</strain>
        <tissue evidence="4">Aerial parts of the thallus</tissue>
    </source>
</reference>
<gene>
    <name evidence="4" type="ORF">R1flu_016221</name>
</gene>
<name>A0ABD1YLF3_9MARC</name>
<evidence type="ECO:0000256" key="1">
    <source>
        <dbReference type="ARBA" id="ARBA00022737"/>
    </source>
</evidence>
<comment type="caution">
    <text evidence="4">The sequence shown here is derived from an EMBL/GenBank/DDBJ whole genome shotgun (WGS) entry which is preliminary data.</text>
</comment>
<dbReference type="PANTHER" id="PTHR24173">
    <property type="entry name" value="ANKYRIN REPEAT CONTAINING"/>
    <property type="match status" value="1"/>
</dbReference>
<dbReference type="InterPro" id="IPR036770">
    <property type="entry name" value="Ankyrin_rpt-contain_sf"/>
</dbReference>
<protein>
    <submittedName>
        <fullName evidence="4">Uncharacterized protein</fullName>
    </submittedName>
</protein>
<evidence type="ECO:0000313" key="4">
    <source>
        <dbReference type="EMBL" id="KAL2631535.1"/>
    </source>
</evidence>
<evidence type="ECO:0000313" key="5">
    <source>
        <dbReference type="Proteomes" id="UP001605036"/>
    </source>
</evidence>
<dbReference type="PROSITE" id="PS50088">
    <property type="entry name" value="ANK_REPEAT"/>
    <property type="match status" value="2"/>
</dbReference>
<dbReference type="SMART" id="SM00248">
    <property type="entry name" value="ANK"/>
    <property type="match status" value="2"/>
</dbReference>
<dbReference type="InterPro" id="IPR002110">
    <property type="entry name" value="Ankyrin_rpt"/>
</dbReference>
<accession>A0ABD1YLF3</accession>
<evidence type="ECO:0000256" key="2">
    <source>
        <dbReference type="ARBA" id="ARBA00023043"/>
    </source>
</evidence>
<dbReference type="Pfam" id="PF12796">
    <property type="entry name" value="Ank_2"/>
    <property type="match status" value="1"/>
</dbReference>
<sequence length="185" mass="19595">MGIDSITALHMASRQGHVPVLRLLLDSGALVSATTTTAGNGPGHGSSPLHYAARGGSLDCVQELLAWGADRAQRDLIGYTSYGIALKENNTVCAAILNPNAGESLVWPSPWKFITHLEPEAKTLLEAALAGANIERDQETAYRAGRADTAQPKSQRKRRTLAAMLLSPEHAEVSVPATAHAPVQE</sequence>
<keyword evidence="2 3" id="KW-0040">ANK repeat</keyword>
<dbReference type="SUPFAM" id="SSF48403">
    <property type="entry name" value="Ankyrin repeat"/>
    <property type="match status" value="1"/>
</dbReference>
<dbReference type="Proteomes" id="UP001605036">
    <property type="component" value="Unassembled WGS sequence"/>
</dbReference>
<dbReference type="AlphaFoldDB" id="A0ABD1YLF3"/>
<organism evidence="4 5">
    <name type="scientific">Riccia fluitans</name>
    <dbReference type="NCBI Taxonomy" id="41844"/>
    <lineage>
        <taxon>Eukaryota</taxon>
        <taxon>Viridiplantae</taxon>
        <taxon>Streptophyta</taxon>
        <taxon>Embryophyta</taxon>
        <taxon>Marchantiophyta</taxon>
        <taxon>Marchantiopsida</taxon>
        <taxon>Marchantiidae</taxon>
        <taxon>Marchantiales</taxon>
        <taxon>Ricciaceae</taxon>
        <taxon>Riccia</taxon>
    </lineage>
</organism>
<feature type="repeat" description="ANK" evidence="3">
    <location>
        <begin position="4"/>
        <end position="36"/>
    </location>
</feature>
<dbReference type="Gene3D" id="1.25.40.20">
    <property type="entry name" value="Ankyrin repeat-containing domain"/>
    <property type="match status" value="1"/>
</dbReference>